<comment type="caution">
    <text evidence="2">The sequence shown here is derived from an EMBL/GenBank/DDBJ whole genome shotgun (WGS) entry which is preliminary data.</text>
</comment>
<protein>
    <submittedName>
        <fullName evidence="2">Uncharacterized protein</fullName>
    </submittedName>
</protein>
<proteinExistence type="predicted"/>
<dbReference type="Proteomes" id="UP001153069">
    <property type="component" value="Unassembled WGS sequence"/>
</dbReference>
<name>A0A9N8EH61_9STRA</name>
<organism evidence="2 3">
    <name type="scientific">Seminavis robusta</name>
    <dbReference type="NCBI Taxonomy" id="568900"/>
    <lineage>
        <taxon>Eukaryota</taxon>
        <taxon>Sar</taxon>
        <taxon>Stramenopiles</taxon>
        <taxon>Ochrophyta</taxon>
        <taxon>Bacillariophyta</taxon>
        <taxon>Bacillariophyceae</taxon>
        <taxon>Bacillariophycidae</taxon>
        <taxon>Naviculales</taxon>
        <taxon>Naviculaceae</taxon>
        <taxon>Seminavis</taxon>
    </lineage>
</organism>
<feature type="compositionally biased region" description="Basic and acidic residues" evidence="1">
    <location>
        <begin position="237"/>
        <end position="247"/>
    </location>
</feature>
<feature type="compositionally biased region" description="Basic and acidic residues" evidence="1">
    <location>
        <begin position="279"/>
        <end position="288"/>
    </location>
</feature>
<evidence type="ECO:0000256" key="1">
    <source>
        <dbReference type="SAM" id="MobiDB-lite"/>
    </source>
</evidence>
<gene>
    <name evidence="2" type="ORF">SEMRO_1074_G238250.1</name>
</gene>
<evidence type="ECO:0000313" key="3">
    <source>
        <dbReference type="Proteomes" id="UP001153069"/>
    </source>
</evidence>
<evidence type="ECO:0000313" key="2">
    <source>
        <dbReference type="EMBL" id="CAB9520104.1"/>
    </source>
</evidence>
<feature type="compositionally biased region" description="Polar residues" evidence="1">
    <location>
        <begin position="326"/>
        <end position="336"/>
    </location>
</feature>
<dbReference type="EMBL" id="CAICTM010001072">
    <property type="protein sequence ID" value="CAB9520104.1"/>
    <property type="molecule type" value="Genomic_DNA"/>
</dbReference>
<sequence>MSDSKETRKVQFAENNDVFIIREMKDDSFYIESSSQGLDDSNDDDEENDYQSSVVDIRENMRDCIVTWSKTPYWKLLEGAVDDEDGEAKDVQRYITCYARVEVDGDSPRGLERQICRAHHEARKALNESATHAVLENDFRLRYETPNKTDEDIWKEIRHIYKEHSRGSKAFARKMGKADEAAVQRSEMDPALALEQIEDLQERAKRGELRTKRTSDNNTRSGREQNKSSTTTRRRTRSLEHVRRDDNNDLISGSKKDKSKKDRKTPLRMPSLNMYRRSSLKDVTKGEEEGNNAVSDAQDLFLEVDKKGKTKRSSRWRSLKKGISKRVTSNSSQRTQ</sequence>
<dbReference type="AlphaFoldDB" id="A0A9N8EH61"/>
<feature type="compositionally biased region" description="Basic and acidic residues" evidence="1">
    <location>
        <begin position="202"/>
        <end position="226"/>
    </location>
</feature>
<accession>A0A9N8EH61</accession>
<reference evidence="2" key="1">
    <citation type="submission" date="2020-06" db="EMBL/GenBank/DDBJ databases">
        <authorList>
            <consortium name="Plant Systems Biology data submission"/>
        </authorList>
    </citation>
    <scope>NUCLEOTIDE SEQUENCE</scope>
    <source>
        <strain evidence="2">D6</strain>
    </source>
</reference>
<feature type="region of interest" description="Disordered" evidence="1">
    <location>
        <begin position="202"/>
        <end position="336"/>
    </location>
</feature>
<keyword evidence="3" id="KW-1185">Reference proteome</keyword>
<feature type="compositionally biased region" description="Basic residues" evidence="1">
    <location>
        <begin position="308"/>
        <end position="324"/>
    </location>
</feature>